<dbReference type="GO" id="GO:0016779">
    <property type="term" value="F:nucleotidyltransferase activity"/>
    <property type="evidence" value="ECO:0007669"/>
    <property type="project" value="UniProtKB-ARBA"/>
</dbReference>
<dbReference type="Proteomes" id="UP000255248">
    <property type="component" value="Unassembled WGS sequence"/>
</dbReference>
<evidence type="ECO:0000313" key="3">
    <source>
        <dbReference type="EMBL" id="STC83564.1"/>
    </source>
</evidence>
<evidence type="ECO:0000259" key="2">
    <source>
        <dbReference type="Pfam" id="PF12804"/>
    </source>
</evidence>
<dbReference type="OrthoDB" id="5298023at2"/>
<dbReference type="CDD" id="cd04182">
    <property type="entry name" value="GT_2_like_f"/>
    <property type="match status" value="1"/>
</dbReference>
<dbReference type="PANTHER" id="PTHR43777:SF1">
    <property type="entry name" value="MOLYBDENUM COFACTOR CYTIDYLYLTRANSFERASE"/>
    <property type="match status" value="1"/>
</dbReference>
<protein>
    <submittedName>
        <fullName evidence="3">Molybdopterin-guanine dinucleotide biosynthesis protein A</fullName>
    </submittedName>
</protein>
<dbReference type="InterPro" id="IPR029044">
    <property type="entry name" value="Nucleotide-diphossugar_trans"/>
</dbReference>
<dbReference type="InterPro" id="IPR025877">
    <property type="entry name" value="MobA-like_NTP_Trfase"/>
</dbReference>
<accession>A0A376D7K6</accession>
<evidence type="ECO:0000256" key="1">
    <source>
        <dbReference type="ARBA" id="ARBA00022842"/>
    </source>
</evidence>
<dbReference type="AlphaFoldDB" id="A0A376D7K6"/>
<dbReference type="Gene3D" id="3.90.550.10">
    <property type="entry name" value="Spore Coat Polysaccharide Biosynthesis Protein SpsA, Chain A"/>
    <property type="match status" value="1"/>
</dbReference>
<feature type="domain" description="MobA-like NTP transferase" evidence="2">
    <location>
        <begin position="15"/>
        <end position="166"/>
    </location>
</feature>
<sequence length="197" mass="22228">MMPAEEYINPEAVSAIIPAAGLSSRMGQWKMMLPYRDGTILDASINNALGFCQQIILVVGFRAEVLLQRYGDHPRIQLVVNNDYTSGLFSSLCCGAAQVQSDYCFICHGDMPCLTPALFAQLWRQRGPYALLPRYHGTPGHPVLVPRSVLPQAGQRYPQRSMREYLLAKDYRYLDINAEEIIFDVDTPQAYQLLLQK</sequence>
<reference evidence="3 4" key="1">
    <citation type="submission" date="2018-06" db="EMBL/GenBank/DDBJ databases">
        <authorList>
            <consortium name="Pathogen Informatics"/>
            <person name="Doyle S."/>
        </authorList>
    </citation>
    <scope>NUCLEOTIDE SEQUENCE [LARGE SCALE GENOMIC DNA]</scope>
    <source>
        <strain evidence="3 4">NCTC12121</strain>
    </source>
</reference>
<evidence type="ECO:0000313" key="4">
    <source>
        <dbReference type="Proteomes" id="UP000255248"/>
    </source>
</evidence>
<dbReference type="RefSeq" id="WP_024523980.1">
    <property type="nucleotide sequence ID" value="NZ_CP065626.1"/>
</dbReference>
<name>A0A376D7K6_9GAMM</name>
<dbReference type="Pfam" id="PF12804">
    <property type="entry name" value="NTP_transf_3"/>
    <property type="match status" value="1"/>
</dbReference>
<dbReference type="STRING" id="93378.A9798_01600"/>
<dbReference type="SUPFAM" id="SSF53448">
    <property type="entry name" value="Nucleotide-diphospho-sugar transferases"/>
    <property type="match status" value="1"/>
</dbReference>
<keyword evidence="1" id="KW-0460">Magnesium</keyword>
<dbReference type="PANTHER" id="PTHR43777">
    <property type="entry name" value="MOLYBDENUM COFACTOR CYTIDYLYLTRANSFERASE"/>
    <property type="match status" value="1"/>
</dbReference>
<dbReference type="EMBL" id="UFXZ01000001">
    <property type="protein sequence ID" value="STC83564.1"/>
    <property type="molecule type" value="Genomic_DNA"/>
</dbReference>
<proteinExistence type="predicted"/>
<organism evidence="3 4">
    <name type="scientific">Edwardsiella hoshinae</name>
    <dbReference type="NCBI Taxonomy" id="93378"/>
    <lineage>
        <taxon>Bacteria</taxon>
        <taxon>Pseudomonadati</taxon>
        <taxon>Pseudomonadota</taxon>
        <taxon>Gammaproteobacteria</taxon>
        <taxon>Enterobacterales</taxon>
        <taxon>Hafniaceae</taxon>
        <taxon>Edwardsiella</taxon>
    </lineage>
</organism>
<gene>
    <name evidence="3" type="ORF">NCTC12121_00333</name>
</gene>